<dbReference type="EMBL" id="JAFBCV010000006">
    <property type="protein sequence ID" value="MBM7838967.1"/>
    <property type="molecule type" value="Genomic_DNA"/>
</dbReference>
<keyword evidence="3" id="KW-1185">Reference proteome</keyword>
<comment type="caution">
    <text evidence="2">The sequence shown here is derived from an EMBL/GenBank/DDBJ whole genome shotgun (WGS) entry which is preliminary data.</text>
</comment>
<feature type="transmembrane region" description="Helical" evidence="1">
    <location>
        <begin position="82"/>
        <end position="106"/>
    </location>
</feature>
<feature type="transmembrane region" description="Helical" evidence="1">
    <location>
        <begin position="297"/>
        <end position="316"/>
    </location>
</feature>
<feature type="transmembrane region" description="Helical" evidence="1">
    <location>
        <begin position="112"/>
        <end position="133"/>
    </location>
</feature>
<organism evidence="2 3">
    <name type="scientific">Shouchella xiaoxiensis</name>
    <dbReference type="NCBI Taxonomy" id="766895"/>
    <lineage>
        <taxon>Bacteria</taxon>
        <taxon>Bacillati</taxon>
        <taxon>Bacillota</taxon>
        <taxon>Bacilli</taxon>
        <taxon>Bacillales</taxon>
        <taxon>Bacillaceae</taxon>
        <taxon>Shouchella</taxon>
    </lineage>
</organism>
<dbReference type="PANTHER" id="PTHR37814">
    <property type="entry name" value="CONSERVED MEMBRANE PROTEIN"/>
    <property type="match status" value="1"/>
</dbReference>
<dbReference type="Proteomes" id="UP001179280">
    <property type="component" value="Unassembled WGS sequence"/>
</dbReference>
<protein>
    <submittedName>
        <fullName evidence="2">Membrane protein YkvI</fullName>
    </submittedName>
</protein>
<sequence>MKNILKISSAFIGVLVGAGFASGQELLQYFTSYGHLGTIGAFVTIAIFGYIGLLLLRLGSRTKAESHQDVIHRISGKFLGTIIDYILIAILVGIGTVMIAGSGAIFQQQFGLPEIVGTLLMTVLVIITVLSNVDRVVKVIAAITPLLIVFVLFLFVYSLSTMDTSYTALEPLAKEQPSATGNWLVSAINYVSLGIAMAAPMAIVMGGDESSSKEASLGGLVGGLAVGLLVVICHFTLFSRMDVVAGLDMPFLGLANDASIYIGLLYSVIIFLMIYNSAISLFFSFGTRFFAPKTKKFNILVITFILGGFATSFVGFTELVSLFYPIFGYLGMLLIVILLIAPFRLKIAKS</sequence>
<keyword evidence="1" id="KW-0812">Transmembrane</keyword>
<name>A0ABS2STX5_9BACI</name>
<feature type="transmembrane region" description="Helical" evidence="1">
    <location>
        <begin position="322"/>
        <end position="343"/>
    </location>
</feature>
<gene>
    <name evidence="2" type="ORF">JOC54_002237</name>
</gene>
<feature type="transmembrane region" description="Helical" evidence="1">
    <location>
        <begin position="140"/>
        <end position="160"/>
    </location>
</feature>
<keyword evidence="1" id="KW-0472">Membrane</keyword>
<evidence type="ECO:0000256" key="1">
    <source>
        <dbReference type="SAM" id="Phobius"/>
    </source>
</evidence>
<feature type="transmembrane region" description="Helical" evidence="1">
    <location>
        <begin position="180"/>
        <end position="205"/>
    </location>
</feature>
<evidence type="ECO:0000313" key="3">
    <source>
        <dbReference type="Proteomes" id="UP001179280"/>
    </source>
</evidence>
<feature type="transmembrane region" description="Helical" evidence="1">
    <location>
        <begin position="217"/>
        <end position="238"/>
    </location>
</feature>
<dbReference type="RefSeq" id="WP_054793759.1">
    <property type="nucleotide sequence ID" value="NZ_JAFBCV010000006.1"/>
</dbReference>
<dbReference type="InterPro" id="IPR038728">
    <property type="entry name" value="YkvI-like"/>
</dbReference>
<evidence type="ECO:0000313" key="2">
    <source>
        <dbReference type="EMBL" id="MBM7838967.1"/>
    </source>
</evidence>
<keyword evidence="1" id="KW-1133">Transmembrane helix</keyword>
<feature type="transmembrane region" description="Helical" evidence="1">
    <location>
        <begin position="258"/>
        <end position="285"/>
    </location>
</feature>
<accession>A0ABS2STX5</accession>
<reference evidence="2" key="1">
    <citation type="submission" date="2021-01" db="EMBL/GenBank/DDBJ databases">
        <title>Genomic Encyclopedia of Type Strains, Phase IV (KMG-IV): sequencing the most valuable type-strain genomes for metagenomic binning, comparative biology and taxonomic classification.</title>
        <authorList>
            <person name="Goeker M."/>
        </authorList>
    </citation>
    <scope>NUCLEOTIDE SEQUENCE</scope>
    <source>
        <strain evidence="2">DSM 21943</strain>
    </source>
</reference>
<proteinExistence type="predicted"/>
<feature type="transmembrane region" description="Helical" evidence="1">
    <location>
        <begin position="33"/>
        <end position="56"/>
    </location>
</feature>
<dbReference type="PANTHER" id="PTHR37814:SF1">
    <property type="entry name" value="MEMBRANE PROTEIN"/>
    <property type="match status" value="1"/>
</dbReference>